<dbReference type="GeneID" id="40331055"/>
<dbReference type="Pfam" id="PF00400">
    <property type="entry name" value="WD40"/>
    <property type="match status" value="1"/>
</dbReference>
<protein>
    <submittedName>
        <fullName evidence="2">Putative WD repeat-containing protein 27-like</fullName>
    </submittedName>
</protein>
<dbReference type="Proteomes" id="UP000283634">
    <property type="component" value="Unassembled WGS sequence"/>
</dbReference>
<gene>
    <name evidence="2" type="ORF">TraAM80_07122</name>
</gene>
<proteinExistence type="predicted"/>
<sequence>MNGNGLQALHMDGERVTCVGVSPRYLLWCVEGGRAATLHMWESREEQPFAVPLVKLGFTPTLISSLEEKVVVVGDKVVALFTMEWMSFCAIELHRDDEEEDEGGGNLRVREEFTCSDIPAGVTHISWAPDGTAAALSSPQQLVLMDCRVRYNDTSHNVHEFWPCLMVDCRNLYGDPGAAFTAFTASHLFLLSTRNHLVMTRFSDNNNSSGHDACYYHEPQLERDGHIIARARQVTSFAVGGSEEGHLVAGFSDGTLKLLRQDSMEVFFTLDVTKQLYRSPSKPPPSDMGENAMEILSVAVGRRYMVVVRADAVICYDKRSMELIEEKTVFLFGKGPVMSTCAGDGSWCVWTPHNQELLYYTAPVQEFHGADNKADIVHAQVPLPSNLLEPLRLPFQQESLAACTGKGANKNKAQKKLLVEKPVTHSHAIKSSGYGSAVPWSVQQQRAKQARERVQKGVQHPRSVASVLRYKALPFPGHPFEPMTKANKILLSSPVHQAIVTDAVFSASGSALLTASGDTTANWLKYPVERNGGEGTLMEIHASPVNTIDVSLSLNAPLVLTGSADGTVAMWKPTKREAPYIVQKVAKDVRVIKFFYIDKFICYTAGNTVSFCRYALDDGGGDLHRNRNESKMESVLEFTVDSAQSVVAMDAINYFTSNVMVWVGSNKSVGIYDVSVGQSIQVVEEAHLRPIHHVAMLASSRYATPSTNLLHTYLTAGLDSTVRLWDLRQRRSVRQLALHRNTAAPVGATLSPNGAVVAVGSETQDVVVYDVGSGAVVDTINVGGTPTALSWHPLENVLAVGTATGTIKLMRQRGR</sequence>
<dbReference type="SUPFAM" id="SSF50998">
    <property type="entry name" value="Quinoprotein alcohol dehydrogenase-like"/>
    <property type="match status" value="1"/>
</dbReference>
<dbReference type="InterPro" id="IPR036322">
    <property type="entry name" value="WD40_repeat_dom_sf"/>
</dbReference>
<evidence type="ECO:0000256" key="1">
    <source>
        <dbReference type="PROSITE-ProRule" id="PRU00221"/>
    </source>
</evidence>
<organism evidence="2 3">
    <name type="scientific">Trypanosoma rangeli</name>
    <dbReference type="NCBI Taxonomy" id="5698"/>
    <lineage>
        <taxon>Eukaryota</taxon>
        <taxon>Discoba</taxon>
        <taxon>Euglenozoa</taxon>
        <taxon>Kinetoplastea</taxon>
        <taxon>Metakinetoplastina</taxon>
        <taxon>Trypanosomatida</taxon>
        <taxon>Trypanosomatidae</taxon>
        <taxon>Trypanosoma</taxon>
        <taxon>Herpetosoma</taxon>
    </lineage>
</organism>
<keyword evidence="1" id="KW-0853">WD repeat</keyword>
<dbReference type="PANTHER" id="PTHR44525:SF1">
    <property type="entry name" value="WD REPEAT-CONTAINING PROTEIN 27"/>
    <property type="match status" value="1"/>
</dbReference>
<dbReference type="AlphaFoldDB" id="A0A3S5IQN0"/>
<feature type="repeat" description="WD" evidence="1">
    <location>
        <begin position="713"/>
        <end position="735"/>
    </location>
</feature>
<dbReference type="SMART" id="SM00320">
    <property type="entry name" value="WD40"/>
    <property type="match status" value="7"/>
</dbReference>
<dbReference type="InterPro" id="IPR001680">
    <property type="entry name" value="WD40_rpt"/>
</dbReference>
<dbReference type="EMBL" id="MKGL01000283">
    <property type="protein sequence ID" value="RNF01269.1"/>
    <property type="molecule type" value="Genomic_DNA"/>
</dbReference>
<name>A0A3S5IQN0_TRYRA</name>
<keyword evidence="3" id="KW-1185">Reference proteome</keyword>
<reference evidence="2 3" key="1">
    <citation type="journal article" date="2018" name="BMC Genomics">
        <title>Genomic comparison of Trypanosoma conorhini and Trypanosoma rangeli to Trypanosoma cruzi strains of high and low virulence.</title>
        <authorList>
            <person name="Bradwell K.R."/>
            <person name="Koparde V.N."/>
            <person name="Matveyev A.V."/>
            <person name="Serrano M.G."/>
            <person name="Alves J.M."/>
            <person name="Parikh H."/>
            <person name="Huang B."/>
            <person name="Lee V."/>
            <person name="Espinosa-Alvarez O."/>
            <person name="Ortiz P.A."/>
            <person name="Costa-Martins A.G."/>
            <person name="Teixeira M.M."/>
            <person name="Buck G.A."/>
        </authorList>
    </citation>
    <scope>NUCLEOTIDE SEQUENCE [LARGE SCALE GENOMIC DNA]</scope>
    <source>
        <strain evidence="2 3">AM80</strain>
    </source>
</reference>
<dbReference type="RefSeq" id="XP_029236236.1">
    <property type="nucleotide sequence ID" value="XM_029383931.1"/>
</dbReference>
<dbReference type="InterPro" id="IPR015943">
    <property type="entry name" value="WD40/YVTN_repeat-like_dom_sf"/>
</dbReference>
<dbReference type="PROSITE" id="PS50082">
    <property type="entry name" value="WD_REPEATS_2"/>
    <property type="match status" value="2"/>
</dbReference>
<dbReference type="VEuPathDB" id="TriTrypDB:TRSC58_05957"/>
<accession>A0A3S5IQN0</accession>
<comment type="caution">
    <text evidence="2">The sequence shown here is derived from an EMBL/GenBank/DDBJ whole genome shotgun (WGS) entry which is preliminary data.</text>
</comment>
<dbReference type="OMA" id="MVDGHIC"/>
<feature type="repeat" description="WD" evidence="1">
    <location>
        <begin position="538"/>
        <end position="572"/>
    </location>
</feature>
<dbReference type="InterPro" id="IPR042411">
    <property type="entry name" value="WDR27"/>
</dbReference>
<evidence type="ECO:0000313" key="2">
    <source>
        <dbReference type="EMBL" id="RNF01269.1"/>
    </source>
</evidence>
<dbReference type="SUPFAM" id="SSF50978">
    <property type="entry name" value="WD40 repeat-like"/>
    <property type="match status" value="1"/>
</dbReference>
<dbReference type="Gene3D" id="2.130.10.10">
    <property type="entry name" value="YVTN repeat-like/Quinoprotein amine dehydrogenase"/>
    <property type="match status" value="3"/>
</dbReference>
<dbReference type="OrthoDB" id="20669at2759"/>
<dbReference type="PANTHER" id="PTHR44525">
    <property type="entry name" value="WD REPEAT-CONTAINING PROTEIN 27"/>
    <property type="match status" value="1"/>
</dbReference>
<dbReference type="InterPro" id="IPR011047">
    <property type="entry name" value="Quinoprotein_ADH-like_sf"/>
</dbReference>
<evidence type="ECO:0000313" key="3">
    <source>
        <dbReference type="Proteomes" id="UP000283634"/>
    </source>
</evidence>